<evidence type="ECO:0000313" key="6">
    <source>
        <dbReference type="EMBL" id="RHN11279.1"/>
    </source>
</evidence>
<dbReference type="Proteomes" id="UP000283497">
    <property type="component" value="Unassembled WGS sequence"/>
</dbReference>
<evidence type="ECO:0000313" key="5">
    <source>
        <dbReference type="EMBL" id="RHK36811.1"/>
    </source>
</evidence>
<dbReference type="Proteomes" id="UP000283700">
    <property type="component" value="Unassembled WGS sequence"/>
</dbReference>
<dbReference type="EMBL" id="CYYC01000039">
    <property type="protein sequence ID" value="CUN15577.1"/>
    <property type="molecule type" value="Genomic_DNA"/>
</dbReference>
<dbReference type="RefSeq" id="WP_005344006.1">
    <property type="nucleotide sequence ID" value="NZ_CABJFJ010000014.1"/>
</dbReference>
<gene>
    <name evidence="5" type="ORF">DW068_12080</name>
    <name evidence="4" type="ORF">DW833_11395</name>
    <name evidence="3" type="ORF">DW972_14715</name>
    <name evidence="6" type="ORF">DWZ29_12280</name>
    <name evidence="2" type="ORF">DXD91_12110</name>
    <name evidence="1" type="ORF">ERS852578_02532</name>
</gene>
<dbReference type="Proteomes" id="UP000262524">
    <property type="component" value="Unassembled WGS sequence"/>
</dbReference>
<sequence length="96" mass="10810">MAQIIASTKEISNKRESLIVLSNSLKNKISLLETLGNSLNSMWEGAAKEKYVKQLKTDISKMRNLLKTILEFILILEKIIAIYNKAEKKNEATAVS</sequence>
<dbReference type="EMBL" id="QSEP01000169">
    <property type="protein sequence ID" value="RGZ77224.1"/>
    <property type="molecule type" value="Genomic_DNA"/>
</dbReference>
<dbReference type="AlphaFoldDB" id="A0A173UN23"/>
<dbReference type="EMBL" id="QRQO01000040">
    <property type="protein sequence ID" value="RHN11279.1"/>
    <property type="molecule type" value="Genomic_DNA"/>
</dbReference>
<evidence type="ECO:0008006" key="13">
    <source>
        <dbReference type="Google" id="ProtNLM"/>
    </source>
</evidence>
<reference evidence="1 7" key="1">
    <citation type="submission" date="2015-09" db="EMBL/GenBank/DDBJ databases">
        <authorList>
            <consortium name="Pathogen Informatics"/>
        </authorList>
    </citation>
    <scope>NUCLEOTIDE SEQUENCE [LARGE SCALE GENOMIC DNA]</scope>
    <source>
        <strain evidence="1 7">2789STDY5834966</strain>
    </source>
</reference>
<dbReference type="GeneID" id="75049773"/>
<dbReference type="EMBL" id="QSID01000014">
    <property type="protein sequence ID" value="RHC62391.1"/>
    <property type="molecule type" value="Genomic_DNA"/>
</dbReference>
<dbReference type="InterPro" id="IPR036689">
    <property type="entry name" value="ESAT-6-like_sf"/>
</dbReference>
<dbReference type="Gene3D" id="1.10.287.1060">
    <property type="entry name" value="ESAT-6-like"/>
    <property type="match status" value="1"/>
</dbReference>
<organism evidence="1 7">
    <name type="scientific">Anaerobutyricum hallii</name>
    <dbReference type="NCBI Taxonomy" id="39488"/>
    <lineage>
        <taxon>Bacteria</taxon>
        <taxon>Bacillati</taxon>
        <taxon>Bacillota</taxon>
        <taxon>Clostridia</taxon>
        <taxon>Lachnospirales</taxon>
        <taxon>Lachnospiraceae</taxon>
        <taxon>Anaerobutyricum</taxon>
    </lineage>
</organism>
<evidence type="ECO:0000313" key="4">
    <source>
        <dbReference type="EMBL" id="RHC62391.1"/>
    </source>
</evidence>
<proteinExistence type="predicted"/>
<dbReference type="EMBL" id="QRNJ01000050">
    <property type="protein sequence ID" value="RHK36811.1"/>
    <property type="molecule type" value="Genomic_DNA"/>
</dbReference>
<evidence type="ECO:0000313" key="8">
    <source>
        <dbReference type="Proteomes" id="UP000262524"/>
    </source>
</evidence>
<keyword evidence="11" id="KW-1185">Reference proteome</keyword>
<protein>
    <recommendedName>
        <fullName evidence="13">WXG100 family type VII secretion target</fullName>
    </recommendedName>
</protein>
<evidence type="ECO:0000313" key="10">
    <source>
        <dbReference type="Proteomes" id="UP000283700"/>
    </source>
</evidence>
<dbReference type="SUPFAM" id="SSF140453">
    <property type="entry name" value="EsxAB dimer-like"/>
    <property type="match status" value="1"/>
</dbReference>
<accession>A0A173UN23</accession>
<name>A0A173UN23_9FIRM</name>
<dbReference type="EMBL" id="QSOE01000100">
    <property type="protein sequence ID" value="RGI82356.1"/>
    <property type="molecule type" value="Genomic_DNA"/>
</dbReference>
<dbReference type="OrthoDB" id="1766584at2"/>
<dbReference type="Proteomes" id="UP000284621">
    <property type="component" value="Unassembled WGS sequence"/>
</dbReference>
<evidence type="ECO:0000313" key="1">
    <source>
        <dbReference type="EMBL" id="CUN15577.1"/>
    </source>
</evidence>
<evidence type="ECO:0000313" key="12">
    <source>
        <dbReference type="Proteomes" id="UP000286561"/>
    </source>
</evidence>
<evidence type="ECO:0000313" key="11">
    <source>
        <dbReference type="Proteomes" id="UP000284621"/>
    </source>
</evidence>
<evidence type="ECO:0000313" key="9">
    <source>
        <dbReference type="Proteomes" id="UP000283497"/>
    </source>
</evidence>
<reference evidence="8 9" key="2">
    <citation type="submission" date="2018-08" db="EMBL/GenBank/DDBJ databases">
        <title>A genome reference for cultivated species of the human gut microbiota.</title>
        <authorList>
            <person name="Zou Y."/>
            <person name="Xue W."/>
            <person name="Luo G."/>
        </authorList>
    </citation>
    <scope>NUCLEOTIDE SEQUENCE [LARGE SCALE GENOMIC DNA]</scope>
    <source>
        <strain evidence="6 10">AF31-17AC</strain>
        <strain evidence="5 9">AF45-14BH</strain>
        <strain evidence="4 11">AM34-3LB</strain>
        <strain evidence="3 12">AM48-23BH</strain>
        <strain evidence="2 8">TM10-1AC</strain>
    </source>
</reference>
<dbReference type="Proteomes" id="UP000286561">
    <property type="component" value="Unassembled WGS sequence"/>
</dbReference>
<evidence type="ECO:0000313" key="7">
    <source>
        <dbReference type="Proteomes" id="UP000095390"/>
    </source>
</evidence>
<dbReference type="Proteomes" id="UP000095390">
    <property type="component" value="Unassembled WGS sequence"/>
</dbReference>
<evidence type="ECO:0000313" key="3">
    <source>
        <dbReference type="EMBL" id="RGZ77224.1"/>
    </source>
</evidence>
<evidence type="ECO:0000313" key="2">
    <source>
        <dbReference type="EMBL" id="RGI82356.1"/>
    </source>
</evidence>